<protein>
    <recommendedName>
        <fullName evidence="3">DUF4377 domain-containing protein</fullName>
    </recommendedName>
</protein>
<name>A0ABT8RHN1_9BACT</name>
<sequence>MKFNVTCAIPFIAACLLFSSCDDKLTVEPVRSAEKSSPDNLLSNQDFAADDIIRVDYGQVVGYKFTLPRYSSNSTSKAFFSATIGKKYTMAAVQNLNLFSKIDFFCTSLQGTTHLMSPFEFTRPDGQKGVFSQKGAVNRQTHFSYNILKTNDLSTAVKNPHFIKSNFSNYQIPYGKLPIQEGTIYSFKADVDKHGYIYGLVRVLDIKSEGVVMEVFVNKNPL</sequence>
<evidence type="ECO:0000313" key="1">
    <source>
        <dbReference type="EMBL" id="MDO1451612.1"/>
    </source>
</evidence>
<organism evidence="1 2">
    <name type="scientific">Rhodocytophaga aerolata</name>
    <dbReference type="NCBI Taxonomy" id="455078"/>
    <lineage>
        <taxon>Bacteria</taxon>
        <taxon>Pseudomonadati</taxon>
        <taxon>Bacteroidota</taxon>
        <taxon>Cytophagia</taxon>
        <taxon>Cytophagales</taxon>
        <taxon>Rhodocytophagaceae</taxon>
        <taxon>Rhodocytophaga</taxon>
    </lineage>
</organism>
<evidence type="ECO:0000313" key="2">
    <source>
        <dbReference type="Proteomes" id="UP001168528"/>
    </source>
</evidence>
<reference evidence="1" key="1">
    <citation type="submission" date="2023-07" db="EMBL/GenBank/DDBJ databases">
        <title>The genome sequence of Rhodocytophaga aerolata KACC 12507.</title>
        <authorList>
            <person name="Zhang X."/>
        </authorList>
    </citation>
    <scope>NUCLEOTIDE SEQUENCE</scope>
    <source>
        <strain evidence="1">KACC 12507</strain>
    </source>
</reference>
<dbReference type="EMBL" id="JAUKPO010000071">
    <property type="protein sequence ID" value="MDO1451612.1"/>
    <property type="molecule type" value="Genomic_DNA"/>
</dbReference>
<dbReference type="Proteomes" id="UP001168528">
    <property type="component" value="Unassembled WGS sequence"/>
</dbReference>
<proteinExistence type="predicted"/>
<dbReference type="PROSITE" id="PS51257">
    <property type="entry name" value="PROKAR_LIPOPROTEIN"/>
    <property type="match status" value="1"/>
</dbReference>
<gene>
    <name evidence="1" type="ORF">Q0590_35395</name>
</gene>
<dbReference type="RefSeq" id="WP_302042409.1">
    <property type="nucleotide sequence ID" value="NZ_JAUKPO010000071.1"/>
</dbReference>
<comment type="caution">
    <text evidence="1">The sequence shown here is derived from an EMBL/GenBank/DDBJ whole genome shotgun (WGS) entry which is preliminary data.</text>
</comment>
<accession>A0ABT8RHN1</accession>
<evidence type="ECO:0008006" key="3">
    <source>
        <dbReference type="Google" id="ProtNLM"/>
    </source>
</evidence>
<keyword evidence="2" id="KW-1185">Reference proteome</keyword>